<feature type="transmembrane region" description="Helical" evidence="1">
    <location>
        <begin position="134"/>
        <end position="160"/>
    </location>
</feature>
<dbReference type="InterPro" id="IPR028096">
    <property type="entry name" value="EfeO_Cupredoxin"/>
</dbReference>
<comment type="caution">
    <text evidence="4">The sequence shown here is derived from an EMBL/GenBank/DDBJ whole genome shotgun (WGS) entry which is preliminary data.</text>
</comment>
<dbReference type="PANTHER" id="PTHR42208:SF1">
    <property type="entry name" value="HEAVY METAL TRANSPORTER"/>
    <property type="match status" value="1"/>
</dbReference>
<accession>A0A1F7I8Q8</accession>
<sequence>MPINFWTIFLTGLLTGGLTCLAVQGGLLAATIAQQQEERLKEKTNKSGNAFPILAFLFAKLISYTGLGVVLGWFGSLFQLSLSLQITMQFAVVVFMLGTAMNILKVHPIFRYFVIHPPKFLTRLVRKQSKSKDFFAPMLLGAFTVFIPCGTTQAMMALAIGSGNPVLGALIMFVFVLGTSPLFFTLGFLATRLGDSLHNKFMKLAAYVLIFLAIFNLNGAVALTGSNFTLENVGNDIWCFLTSCKSIAAENAVSEAVIEFNQGYYNPNIITVKANSAVKLNLVNKDGSSCMQSFVIPSLGILRLIQYGASDIVEFTAPKKTGKLTFMCGMGMYRGVINVI</sequence>
<proteinExistence type="predicted"/>
<dbReference type="Proteomes" id="UP000177698">
    <property type="component" value="Unassembled WGS sequence"/>
</dbReference>
<dbReference type="AlphaFoldDB" id="A0A1F7I8Q8"/>
<dbReference type="Gene3D" id="2.60.40.420">
    <property type="entry name" value="Cupredoxins - blue copper proteins"/>
    <property type="match status" value="1"/>
</dbReference>
<keyword evidence="1" id="KW-0472">Membrane</keyword>
<feature type="domain" description="Urease accessory protein UreH-like transmembrane" evidence="2">
    <location>
        <begin position="7"/>
        <end position="214"/>
    </location>
</feature>
<feature type="transmembrane region" description="Helical" evidence="1">
    <location>
        <begin position="51"/>
        <end position="74"/>
    </location>
</feature>
<dbReference type="PANTHER" id="PTHR42208">
    <property type="entry name" value="HEAVY METAL TRANSPORTER-RELATED"/>
    <property type="match status" value="1"/>
</dbReference>
<gene>
    <name evidence="4" type="ORF">A2954_04990</name>
</gene>
<feature type="transmembrane region" description="Helical" evidence="1">
    <location>
        <begin position="166"/>
        <end position="189"/>
    </location>
</feature>
<evidence type="ECO:0000259" key="2">
    <source>
        <dbReference type="Pfam" id="PF13386"/>
    </source>
</evidence>
<name>A0A1F7I8Q8_9BACT</name>
<organism evidence="4 5">
    <name type="scientific">Candidatus Roizmanbacteria bacterium RIFCSPLOWO2_01_FULL_37_12</name>
    <dbReference type="NCBI Taxonomy" id="1802056"/>
    <lineage>
        <taxon>Bacteria</taxon>
        <taxon>Candidatus Roizmaniibacteriota</taxon>
    </lineage>
</organism>
<feature type="transmembrane region" description="Helical" evidence="1">
    <location>
        <begin position="6"/>
        <end position="30"/>
    </location>
</feature>
<protein>
    <recommendedName>
        <fullName evidence="6">Urease accessory protein UreH-like transmembrane domain-containing protein</fullName>
    </recommendedName>
</protein>
<evidence type="ECO:0000259" key="3">
    <source>
        <dbReference type="Pfam" id="PF13473"/>
    </source>
</evidence>
<dbReference type="EMBL" id="MGAG01000037">
    <property type="protein sequence ID" value="OGK39751.1"/>
    <property type="molecule type" value="Genomic_DNA"/>
</dbReference>
<dbReference type="InterPro" id="IPR008972">
    <property type="entry name" value="Cupredoxin"/>
</dbReference>
<feature type="domain" description="EfeO-type cupredoxin-like" evidence="3">
    <location>
        <begin position="240"/>
        <end position="337"/>
    </location>
</feature>
<evidence type="ECO:0000313" key="4">
    <source>
        <dbReference type="EMBL" id="OGK39751.1"/>
    </source>
</evidence>
<dbReference type="Pfam" id="PF13473">
    <property type="entry name" value="Cupredoxin_1"/>
    <property type="match status" value="1"/>
</dbReference>
<dbReference type="InterPro" id="IPR039447">
    <property type="entry name" value="UreH-like_TM_dom"/>
</dbReference>
<evidence type="ECO:0000313" key="5">
    <source>
        <dbReference type="Proteomes" id="UP000177698"/>
    </source>
</evidence>
<evidence type="ECO:0000256" key="1">
    <source>
        <dbReference type="SAM" id="Phobius"/>
    </source>
</evidence>
<feature type="transmembrane region" description="Helical" evidence="1">
    <location>
        <begin position="201"/>
        <end position="223"/>
    </location>
</feature>
<keyword evidence="1" id="KW-1133">Transmembrane helix</keyword>
<feature type="transmembrane region" description="Helical" evidence="1">
    <location>
        <begin position="86"/>
        <end position="113"/>
    </location>
</feature>
<dbReference type="SUPFAM" id="SSF49503">
    <property type="entry name" value="Cupredoxins"/>
    <property type="match status" value="1"/>
</dbReference>
<dbReference type="Pfam" id="PF13386">
    <property type="entry name" value="DsbD_2"/>
    <property type="match status" value="1"/>
</dbReference>
<reference evidence="4 5" key="1">
    <citation type="journal article" date="2016" name="Nat. Commun.">
        <title>Thousands of microbial genomes shed light on interconnected biogeochemical processes in an aquifer system.</title>
        <authorList>
            <person name="Anantharaman K."/>
            <person name="Brown C.T."/>
            <person name="Hug L.A."/>
            <person name="Sharon I."/>
            <person name="Castelle C.J."/>
            <person name="Probst A.J."/>
            <person name="Thomas B.C."/>
            <person name="Singh A."/>
            <person name="Wilkins M.J."/>
            <person name="Karaoz U."/>
            <person name="Brodie E.L."/>
            <person name="Williams K.H."/>
            <person name="Hubbard S.S."/>
            <person name="Banfield J.F."/>
        </authorList>
    </citation>
    <scope>NUCLEOTIDE SEQUENCE [LARGE SCALE GENOMIC DNA]</scope>
</reference>
<dbReference type="STRING" id="1802056.A2954_04990"/>
<keyword evidence="1" id="KW-0812">Transmembrane</keyword>
<evidence type="ECO:0008006" key="6">
    <source>
        <dbReference type="Google" id="ProtNLM"/>
    </source>
</evidence>